<sequence>MIIKFNDFAKKCCHFNIEQKFDFYSVFDEVDFDCEKDLYCNILEIYIKKSDCFLKNLRLNDNSLKALHILSRNDRKRYSINKFIPHFKALGIVNNLLDKKILILEKSQEKPLVKSKRQKIKKELRGYSIQDKVFFKNQGVRFFFYFIYPNLNLIANNKHEELMDIIKLNLEKYQSFTFELLCKEFLAKKLKLNQIFSFWNYYCEIDIYYNDNNFCVIGEAKFKDRKICKNVLNILKNKAKKMNVNPNLFVLFSKIGFSKEIILNKERNLLLYTLEDFVFLIED</sequence>
<proteinExistence type="predicted"/>
<reference evidence="2 3" key="1">
    <citation type="journal article" date="2014" name="Genome Biol. Evol.">
        <title>Comparative Genomics of the Campylobacter lari Group.</title>
        <authorList>
            <person name="Miller W.G."/>
            <person name="Yee E."/>
            <person name="Chapman M.H."/>
            <person name="Smith T.P."/>
            <person name="Bono J.L."/>
            <person name="Huynh S."/>
            <person name="Parker C.T."/>
            <person name="Vandamme P."/>
            <person name="Luong K."/>
            <person name="Korlach J."/>
        </authorList>
    </citation>
    <scope>NUCLEOTIDE SEQUENCE [LARGE SCALE GENOMIC DNA]</scope>
    <source>
        <strain evidence="2 3">NCTC 12927</strain>
    </source>
</reference>
<accession>A0A0A8H0I0</accession>
<dbReference type="STRING" id="1031564.CINS_0515"/>
<evidence type="ECO:0000259" key="1">
    <source>
        <dbReference type="Pfam" id="PF03008"/>
    </source>
</evidence>
<gene>
    <name evidence="2" type="ORF">CINS_0515</name>
</gene>
<dbReference type="Pfam" id="PF03008">
    <property type="entry name" value="DUF234"/>
    <property type="match status" value="1"/>
</dbReference>
<name>A0A0A8H0I0_9BACT</name>
<organism evidence="2 3">
    <name type="scientific">Campylobacter insulaenigrae NCTC 12927</name>
    <dbReference type="NCBI Taxonomy" id="1031564"/>
    <lineage>
        <taxon>Bacteria</taxon>
        <taxon>Pseudomonadati</taxon>
        <taxon>Campylobacterota</taxon>
        <taxon>Epsilonproteobacteria</taxon>
        <taxon>Campylobacterales</taxon>
        <taxon>Campylobacteraceae</taxon>
        <taxon>Campylobacter</taxon>
    </lineage>
</organism>
<evidence type="ECO:0000313" key="2">
    <source>
        <dbReference type="EMBL" id="AJC87501.1"/>
    </source>
</evidence>
<dbReference type="HOGENOM" id="CLU_071283_0_0_7"/>
<evidence type="ECO:0000313" key="3">
    <source>
        <dbReference type="Proteomes" id="UP000031163"/>
    </source>
</evidence>
<protein>
    <recommendedName>
        <fullName evidence="1">DUF234 domain-containing protein</fullName>
    </recommendedName>
</protein>
<dbReference type="EMBL" id="CP007770">
    <property type="protein sequence ID" value="AJC87501.1"/>
    <property type="molecule type" value="Genomic_DNA"/>
</dbReference>
<dbReference type="Proteomes" id="UP000031163">
    <property type="component" value="Chromosome"/>
</dbReference>
<dbReference type="RefSeq" id="WP_052251953.1">
    <property type="nucleotide sequence ID" value="NZ_CP007770.1"/>
</dbReference>
<dbReference type="InterPro" id="IPR004256">
    <property type="entry name" value="DUF234"/>
</dbReference>
<dbReference type="GeneID" id="74431324"/>
<dbReference type="AlphaFoldDB" id="A0A0A8H0I0"/>
<feature type="domain" description="DUF234" evidence="1">
    <location>
        <begin position="143"/>
        <end position="226"/>
    </location>
</feature>
<dbReference type="KEGG" id="cis:CINS_0515"/>